<dbReference type="SUPFAM" id="SSF53597">
    <property type="entry name" value="Dihydrofolate reductase-like"/>
    <property type="match status" value="1"/>
</dbReference>
<keyword evidence="3" id="KW-0560">Oxidoreductase</keyword>
<dbReference type="PANTHER" id="PTHR38011:SF7">
    <property type="entry name" value="2,5-DIAMINO-6-RIBOSYLAMINO-4(3H)-PYRIMIDINONE 5'-PHOSPHATE REDUCTASE"/>
    <property type="match status" value="1"/>
</dbReference>
<feature type="domain" description="Bacterial bifunctional deaminase-reductase C-terminal" evidence="4">
    <location>
        <begin position="1"/>
        <end position="136"/>
    </location>
</feature>
<comment type="caution">
    <text evidence="5">The sequence shown here is derived from an EMBL/GenBank/DDBJ whole genome shotgun (WGS) entry which is preliminary data.</text>
</comment>
<gene>
    <name evidence="5" type="ORF">S01H1_66159</name>
</gene>
<protein>
    <recommendedName>
        <fullName evidence="4">Bacterial bifunctional deaminase-reductase C-terminal domain-containing protein</fullName>
    </recommendedName>
</protein>
<dbReference type="InterPro" id="IPR024072">
    <property type="entry name" value="DHFR-like_dom_sf"/>
</dbReference>
<dbReference type="PANTHER" id="PTHR38011">
    <property type="entry name" value="DIHYDROFOLATE REDUCTASE FAMILY PROTEIN (AFU_ORTHOLOGUE AFUA_8G06820)"/>
    <property type="match status" value="1"/>
</dbReference>
<keyword evidence="2" id="KW-0521">NADP</keyword>
<name>X0XYB0_9ZZZZ</name>
<evidence type="ECO:0000256" key="1">
    <source>
        <dbReference type="ARBA" id="ARBA00005104"/>
    </source>
</evidence>
<dbReference type="Pfam" id="PF01872">
    <property type="entry name" value="RibD_C"/>
    <property type="match status" value="1"/>
</dbReference>
<reference evidence="5" key="1">
    <citation type="journal article" date="2014" name="Front. Microbiol.">
        <title>High frequency of phylogenetically diverse reductive dehalogenase-homologous genes in deep subseafloor sedimentary metagenomes.</title>
        <authorList>
            <person name="Kawai M."/>
            <person name="Futagami T."/>
            <person name="Toyoda A."/>
            <person name="Takaki Y."/>
            <person name="Nishi S."/>
            <person name="Hori S."/>
            <person name="Arai W."/>
            <person name="Tsubouchi T."/>
            <person name="Morono Y."/>
            <person name="Uchiyama I."/>
            <person name="Ito T."/>
            <person name="Fujiyama A."/>
            <person name="Inagaki F."/>
            <person name="Takami H."/>
        </authorList>
    </citation>
    <scope>NUCLEOTIDE SEQUENCE</scope>
    <source>
        <strain evidence="5">Expedition CK06-06</strain>
    </source>
</reference>
<dbReference type="GO" id="GO:0009231">
    <property type="term" value="P:riboflavin biosynthetic process"/>
    <property type="evidence" value="ECO:0007669"/>
    <property type="project" value="InterPro"/>
</dbReference>
<dbReference type="GO" id="GO:0008703">
    <property type="term" value="F:5-amino-6-(5-phosphoribosylamino)uracil reductase activity"/>
    <property type="evidence" value="ECO:0007669"/>
    <property type="project" value="InterPro"/>
</dbReference>
<comment type="pathway">
    <text evidence="1">Cofactor biosynthesis; riboflavin biosynthesis.</text>
</comment>
<evidence type="ECO:0000259" key="4">
    <source>
        <dbReference type="Pfam" id="PF01872"/>
    </source>
</evidence>
<proteinExistence type="predicted"/>
<accession>X0XYB0</accession>
<dbReference type="InterPro" id="IPR002734">
    <property type="entry name" value="RibDG_C"/>
</dbReference>
<evidence type="ECO:0000313" key="5">
    <source>
        <dbReference type="EMBL" id="GAG41548.1"/>
    </source>
</evidence>
<dbReference type="AlphaFoldDB" id="X0XYB0"/>
<organism evidence="5">
    <name type="scientific">marine sediment metagenome</name>
    <dbReference type="NCBI Taxonomy" id="412755"/>
    <lineage>
        <taxon>unclassified sequences</taxon>
        <taxon>metagenomes</taxon>
        <taxon>ecological metagenomes</taxon>
    </lineage>
</organism>
<evidence type="ECO:0000256" key="3">
    <source>
        <dbReference type="ARBA" id="ARBA00023002"/>
    </source>
</evidence>
<dbReference type="Gene3D" id="3.40.430.10">
    <property type="entry name" value="Dihydrofolate Reductase, subunit A"/>
    <property type="match status" value="1"/>
</dbReference>
<dbReference type="InterPro" id="IPR050765">
    <property type="entry name" value="Riboflavin_Biosynth_HTPR"/>
</dbReference>
<sequence>GRRTVAVDDPQLTVRGELTPRVPPVRVILSKSGMVHRDLAVVRSAKEVRTIVVTGSHTVERTEKDLAGSGVEVVAADGLLAVLGKLRELGLVSVLVEGGGSLAGALLEAHLVDRIYWIQAPLWLGVGVPAFGDRAGLPLEDSKRWIVTERRPLGPDTLLVVDRELCSQES</sequence>
<evidence type="ECO:0000256" key="2">
    <source>
        <dbReference type="ARBA" id="ARBA00022857"/>
    </source>
</evidence>
<feature type="non-terminal residue" evidence="5">
    <location>
        <position position="1"/>
    </location>
</feature>
<dbReference type="EMBL" id="BARS01043733">
    <property type="protein sequence ID" value="GAG41548.1"/>
    <property type="molecule type" value="Genomic_DNA"/>
</dbReference>